<name>A0A0D3AQS7_BRAOL</name>
<sequence>MLAQSSCVHHIVEHCSETEGFAHLRCCVHHIVEHCSGLLVLCHKRGKAEVFCCFLVSVLCLCWFVVSRK</sequence>
<evidence type="ECO:0000313" key="3">
    <source>
        <dbReference type="Proteomes" id="UP000032141"/>
    </source>
</evidence>
<reference evidence="2 3" key="1">
    <citation type="journal article" date="2014" name="Genome Biol.">
        <title>Transcriptome and methylome profiling reveals relics of genome dominance in the mesopolyploid Brassica oleracea.</title>
        <authorList>
            <person name="Parkin I.A."/>
            <person name="Koh C."/>
            <person name="Tang H."/>
            <person name="Robinson S.J."/>
            <person name="Kagale S."/>
            <person name="Clarke W.E."/>
            <person name="Town C.D."/>
            <person name="Nixon J."/>
            <person name="Krishnakumar V."/>
            <person name="Bidwell S.L."/>
            <person name="Denoeud F."/>
            <person name="Belcram H."/>
            <person name="Links M.G."/>
            <person name="Just J."/>
            <person name="Clarke C."/>
            <person name="Bender T."/>
            <person name="Huebert T."/>
            <person name="Mason A.S."/>
            <person name="Pires J.C."/>
            <person name="Barker G."/>
            <person name="Moore J."/>
            <person name="Walley P.G."/>
            <person name="Manoli S."/>
            <person name="Batley J."/>
            <person name="Edwards D."/>
            <person name="Nelson M.N."/>
            <person name="Wang X."/>
            <person name="Paterson A.H."/>
            <person name="King G."/>
            <person name="Bancroft I."/>
            <person name="Chalhoub B."/>
            <person name="Sharpe A.G."/>
        </authorList>
    </citation>
    <scope>NUCLEOTIDE SEQUENCE</scope>
    <source>
        <strain evidence="2 3">cv. TO1000</strain>
    </source>
</reference>
<dbReference type="Proteomes" id="UP000032141">
    <property type="component" value="Chromosome C2"/>
</dbReference>
<dbReference type="HOGENOM" id="CLU_2779342_0_0_1"/>
<evidence type="ECO:0000313" key="2">
    <source>
        <dbReference type="EnsemblPlants" id="Bo2g085100.1"/>
    </source>
</evidence>
<dbReference type="EnsemblPlants" id="Bo2g085100.1">
    <property type="protein sequence ID" value="Bo2g085100.1"/>
    <property type="gene ID" value="Bo2g085100"/>
</dbReference>
<reference evidence="2" key="2">
    <citation type="submission" date="2015-03" db="UniProtKB">
        <authorList>
            <consortium name="EnsemblPlants"/>
        </authorList>
    </citation>
    <scope>IDENTIFICATION</scope>
</reference>
<evidence type="ECO:0000256" key="1">
    <source>
        <dbReference type="SAM" id="Phobius"/>
    </source>
</evidence>
<feature type="transmembrane region" description="Helical" evidence="1">
    <location>
        <begin position="48"/>
        <end position="66"/>
    </location>
</feature>
<dbReference type="AlphaFoldDB" id="A0A0D3AQS7"/>
<protein>
    <submittedName>
        <fullName evidence="2">Uncharacterized protein</fullName>
    </submittedName>
</protein>
<keyword evidence="1" id="KW-1133">Transmembrane helix</keyword>
<accession>A0A0D3AQS7</accession>
<dbReference type="Gramene" id="Bo2g085100.1">
    <property type="protein sequence ID" value="Bo2g085100.1"/>
    <property type="gene ID" value="Bo2g085100"/>
</dbReference>
<organism evidence="2 3">
    <name type="scientific">Brassica oleracea var. oleracea</name>
    <dbReference type="NCBI Taxonomy" id="109376"/>
    <lineage>
        <taxon>Eukaryota</taxon>
        <taxon>Viridiplantae</taxon>
        <taxon>Streptophyta</taxon>
        <taxon>Embryophyta</taxon>
        <taxon>Tracheophyta</taxon>
        <taxon>Spermatophyta</taxon>
        <taxon>Magnoliopsida</taxon>
        <taxon>eudicotyledons</taxon>
        <taxon>Gunneridae</taxon>
        <taxon>Pentapetalae</taxon>
        <taxon>rosids</taxon>
        <taxon>malvids</taxon>
        <taxon>Brassicales</taxon>
        <taxon>Brassicaceae</taxon>
        <taxon>Brassiceae</taxon>
        <taxon>Brassica</taxon>
    </lineage>
</organism>
<keyword evidence="1" id="KW-0472">Membrane</keyword>
<keyword evidence="3" id="KW-1185">Reference proteome</keyword>
<keyword evidence="1" id="KW-0812">Transmembrane</keyword>
<proteinExistence type="predicted"/>